<proteinExistence type="predicted"/>
<reference evidence="4 5" key="1">
    <citation type="submission" date="2023-09" db="EMBL/GenBank/DDBJ databases">
        <title>Genomes of two closely related lineages of the louse Polyplax serrata with different host specificities.</title>
        <authorList>
            <person name="Martinu J."/>
            <person name="Tarabai H."/>
            <person name="Stefka J."/>
            <person name="Hypsa V."/>
        </authorList>
    </citation>
    <scope>NUCLEOTIDE SEQUENCE [LARGE SCALE GENOMIC DNA]</scope>
    <source>
        <strain evidence="4">98ZLc_SE</strain>
    </source>
</reference>
<dbReference type="EMBL" id="JAWJWF010000001">
    <property type="protein sequence ID" value="KAK6641551.1"/>
    <property type="molecule type" value="Genomic_DNA"/>
</dbReference>
<feature type="compositionally biased region" description="Pro residues" evidence="2">
    <location>
        <begin position="206"/>
        <end position="231"/>
    </location>
</feature>
<sequence length="726" mass="82055">MNPIFDGLRQLEVGNRTLTSKNMPVGPGGGNTSGTQPRQTFRPPWVKNDPPPVPMPTQPWVKASRNVPSSAENKQENQSPFGKITLRKVTEPPTSKSMTPTAAPTAELKPTKVTTFPPKENGTAATSGREVKKAPPTSQNTQKPVAQQPAKNNVESASKPPIAESTKNVEVAQKPPVPMYRRTSEITIPIETSKAMKPSETLAKIPEPPKPPIFAGPPAPPAPPPPPPMEGQPPVKTTLTPEKKQKLEMLRSRPKKRPDWGNMMKEIETGRKLNHVQCNDRSSPLLPKVKAKGQFVYESERPNLHNQLLKQIESGIRLKPTKTNDKSKPFIEGLRKFRRQMTIEEQIQKSASMASMGIVEAEPDPLDEVDDIDKVRDDLQSTKQMLAMELKNKEALERENKKLVTKILNLEVEVEKEKNKTNKEAPTGNSELRKEIEALKQEAKKAKELAEEMETKYHDIQGQYDLLKLDLDESVQKSQRLEKQLRVAQAANLANQTGQPLTKQPSKKIVYQNTIRETPVAPESEEEEEEETETETETESDSEDNGENEEAQKERRLLRELKLLTTKLQSFKSKKEVAKKERKTLKDQMNKLQKGIKEEKKNYKVLQKEVDKMSKLMNEGDDDEEEEEEDEDEDVEEEESSEDEEETEESESEESEGSLPESAPPEKRKVNLQDRAKKYENLLSSLKKGNYLLKANVDRYKDELNKQKEMALTLQEDLNSVLSELG</sequence>
<evidence type="ECO:0000259" key="3">
    <source>
        <dbReference type="PROSITE" id="PS51082"/>
    </source>
</evidence>
<feature type="region of interest" description="Disordered" evidence="2">
    <location>
        <begin position="570"/>
        <end position="673"/>
    </location>
</feature>
<feature type="region of interest" description="Disordered" evidence="2">
    <location>
        <begin position="493"/>
        <end position="558"/>
    </location>
</feature>
<feature type="compositionally biased region" description="Polar residues" evidence="2">
    <location>
        <begin position="136"/>
        <end position="156"/>
    </location>
</feature>
<comment type="caution">
    <text evidence="4">The sequence shown here is derived from an EMBL/GenBank/DDBJ whole genome shotgun (WGS) entry which is preliminary data.</text>
</comment>
<feature type="coiled-coil region" evidence="1">
    <location>
        <begin position="376"/>
        <end position="491"/>
    </location>
</feature>
<evidence type="ECO:0000313" key="5">
    <source>
        <dbReference type="Proteomes" id="UP001359485"/>
    </source>
</evidence>
<dbReference type="Proteomes" id="UP001359485">
    <property type="component" value="Unassembled WGS sequence"/>
</dbReference>
<feature type="region of interest" description="Disordered" evidence="2">
    <location>
        <begin position="17"/>
        <end position="262"/>
    </location>
</feature>
<protein>
    <recommendedName>
        <fullName evidence="3">WH2 domain-containing protein</fullName>
    </recommendedName>
</protein>
<keyword evidence="5" id="KW-1185">Reference proteome</keyword>
<evidence type="ECO:0000256" key="2">
    <source>
        <dbReference type="SAM" id="MobiDB-lite"/>
    </source>
</evidence>
<dbReference type="InterPro" id="IPR003124">
    <property type="entry name" value="WH2_dom"/>
</dbReference>
<feature type="compositionally biased region" description="Basic and acidic residues" evidence="2">
    <location>
        <begin position="573"/>
        <end position="614"/>
    </location>
</feature>
<gene>
    <name evidence="4" type="ORF">RUM44_013263</name>
</gene>
<name>A0ABR1BDM8_POLSC</name>
<accession>A0ABR1BDM8</accession>
<feature type="compositionally biased region" description="Polar residues" evidence="2">
    <location>
        <begin position="493"/>
        <end position="504"/>
    </location>
</feature>
<dbReference type="Pfam" id="PF02205">
    <property type="entry name" value="WH2"/>
    <property type="match status" value="1"/>
</dbReference>
<feature type="compositionally biased region" description="Basic and acidic residues" evidence="2">
    <location>
        <begin position="241"/>
        <end position="251"/>
    </location>
</feature>
<feature type="compositionally biased region" description="Polar residues" evidence="2">
    <location>
        <begin position="92"/>
        <end position="102"/>
    </location>
</feature>
<organism evidence="4 5">
    <name type="scientific">Polyplax serrata</name>
    <name type="common">Common mouse louse</name>
    <dbReference type="NCBI Taxonomy" id="468196"/>
    <lineage>
        <taxon>Eukaryota</taxon>
        <taxon>Metazoa</taxon>
        <taxon>Ecdysozoa</taxon>
        <taxon>Arthropoda</taxon>
        <taxon>Hexapoda</taxon>
        <taxon>Insecta</taxon>
        <taxon>Pterygota</taxon>
        <taxon>Neoptera</taxon>
        <taxon>Paraneoptera</taxon>
        <taxon>Psocodea</taxon>
        <taxon>Troctomorpha</taxon>
        <taxon>Phthiraptera</taxon>
        <taxon>Anoplura</taxon>
        <taxon>Polyplacidae</taxon>
        <taxon>Polyplax</taxon>
    </lineage>
</organism>
<keyword evidence="1" id="KW-0175">Coiled coil</keyword>
<feature type="compositionally biased region" description="Polar residues" evidence="2">
    <location>
        <begin position="66"/>
        <end position="80"/>
    </location>
</feature>
<evidence type="ECO:0000256" key="1">
    <source>
        <dbReference type="SAM" id="Coils"/>
    </source>
</evidence>
<feature type="domain" description="WH2" evidence="3">
    <location>
        <begin position="304"/>
        <end position="321"/>
    </location>
</feature>
<dbReference type="PROSITE" id="PS51082">
    <property type="entry name" value="WH2"/>
    <property type="match status" value="1"/>
</dbReference>
<evidence type="ECO:0000313" key="4">
    <source>
        <dbReference type="EMBL" id="KAK6641551.1"/>
    </source>
</evidence>
<dbReference type="SMART" id="SM00246">
    <property type="entry name" value="WH2"/>
    <property type="match status" value="2"/>
</dbReference>
<feature type="compositionally biased region" description="Acidic residues" evidence="2">
    <location>
        <begin position="619"/>
        <end position="656"/>
    </location>
</feature>
<feature type="compositionally biased region" description="Basic and acidic residues" evidence="2">
    <location>
        <begin position="664"/>
        <end position="673"/>
    </location>
</feature>
<feature type="compositionally biased region" description="Acidic residues" evidence="2">
    <location>
        <begin position="523"/>
        <end position="549"/>
    </location>
</feature>